<name>A0A2H6CLJ7_TETHA</name>
<evidence type="ECO:0000259" key="2">
    <source>
        <dbReference type="PROSITE" id="PS50846"/>
    </source>
</evidence>
<dbReference type="Pfam" id="PF00403">
    <property type="entry name" value="HMA"/>
    <property type="match status" value="1"/>
</dbReference>
<accession>A0A2H6CLJ7</accession>
<dbReference type="RefSeq" id="WP_258008085.1">
    <property type="nucleotide sequence ID" value="NZ_BDEG01000090.1"/>
</dbReference>
<dbReference type="AlphaFoldDB" id="A0A2H6CLJ7"/>
<dbReference type="PROSITE" id="PS50846">
    <property type="entry name" value="HMA_2"/>
    <property type="match status" value="1"/>
</dbReference>
<feature type="domain" description="HMA" evidence="2">
    <location>
        <begin position="3"/>
        <end position="69"/>
    </location>
</feature>
<evidence type="ECO:0000256" key="1">
    <source>
        <dbReference type="ARBA" id="ARBA00022723"/>
    </source>
</evidence>
<organism evidence="3 4">
    <name type="scientific">Tetragenococcus halophilus subsp. halophilus</name>
    <dbReference type="NCBI Taxonomy" id="1513897"/>
    <lineage>
        <taxon>Bacteria</taxon>
        <taxon>Bacillati</taxon>
        <taxon>Bacillota</taxon>
        <taxon>Bacilli</taxon>
        <taxon>Lactobacillales</taxon>
        <taxon>Enterococcaceae</taxon>
        <taxon>Tetragenococcus</taxon>
    </lineage>
</organism>
<comment type="caution">
    <text evidence="3">The sequence shown here is derived from an EMBL/GenBank/DDBJ whole genome shotgun (WGS) entry which is preliminary data.</text>
</comment>
<dbReference type="GO" id="GO:0046872">
    <property type="term" value="F:metal ion binding"/>
    <property type="evidence" value="ECO:0007669"/>
    <property type="project" value="UniProtKB-KW"/>
</dbReference>
<dbReference type="Gene3D" id="3.30.70.100">
    <property type="match status" value="1"/>
</dbReference>
<dbReference type="Proteomes" id="UP000236214">
    <property type="component" value="Unassembled WGS sequence"/>
</dbReference>
<dbReference type="FunFam" id="3.30.70.100:FF:000001">
    <property type="entry name" value="ATPase copper transporting beta"/>
    <property type="match status" value="1"/>
</dbReference>
<dbReference type="InterPro" id="IPR036163">
    <property type="entry name" value="HMA_dom_sf"/>
</dbReference>
<dbReference type="CDD" id="cd00371">
    <property type="entry name" value="HMA"/>
    <property type="match status" value="1"/>
</dbReference>
<evidence type="ECO:0000313" key="4">
    <source>
        <dbReference type="Proteomes" id="UP000236214"/>
    </source>
</evidence>
<protein>
    <submittedName>
        <fullName evidence="3">Copper chaperone CopZ</fullName>
    </submittedName>
</protein>
<dbReference type="EMBL" id="BDEC01000053">
    <property type="protein sequence ID" value="GBD68522.1"/>
    <property type="molecule type" value="Genomic_DNA"/>
</dbReference>
<sequence>MMNTNTYSVPDMSCAHCKAHIEEEVNKLTGIQNANANPDEKKLTVTFDTNEVQSADIVNAVSQAGYTAEKTQ</sequence>
<dbReference type="InterPro" id="IPR006121">
    <property type="entry name" value="HMA_dom"/>
</dbReference>
<reference evidence="3 4" key="1">
    <citation type="submission" date="2016-05" db="EMBL/GenBank/DDBJ databases">
        <title>Whole genome sequencing of Tetragenococcus halophilus subsp. halophilus NISL 7118.</title>
        <authorList>
            <person name="Shiwa Y."/>
            <person name="Nishimura I."/>
            <person name="Yoshikawa H."/>
            <person name="Koyama Y."/>
            <person name="Oguma T."/>
        </authorList>
    </citation>
    <scope>NUCLEOTIDE SEQUENCE [LARGE SCALE GENOMIC DNA]</scope>
    <source>
        <strain evidence="3 4">NISL 7118</strain>
    </source>
</reference>
<keyword evidence="1" id="KW-0479">Metal-binding</keyword>
<dbReference type="SUPFAM" id="SSF55008">
    <property type="entry name" value="HMA, heavy metal-associated domain"/>
    <property type="match status" value="1"/>
</dbReference>
<proteinExistence type="predicted"/>
<keyword evidence="4" id="KW-1185">Reference proteome</keyword>
<gene>
    <name evidence="3" type="primary">copZ</name>
    <name evidence="3" type="ORF">TEHN7118_1328</name>
</gene>
<evidence type="ECO:0000313" key="3">
    <source>
        <dbReference type="EMBL" id="GBD68522.1"/>
    </source>
</evidence>